<reference evidence="2" key="1">
    <citation type="submission" date="2022-11" db="EMBL/GenBank/DDBJ databases">
        <authorList>
            <person name="Petersen C."/>
        </authorList>
    </citation>
    <scope>NUCLEOTIDE SEQUENCE</scope>
    <source>
        <strain evidence="2">IBT 26290</strain>
    </source>
</reference>
<keyword evidence="3" id="KW-1185">Reference proteome</keyword>
<evidence type="ECO:0000313" key="2">
    <source>
        <dbReference type="EMBL" id="KAJ5169161.1"/>
    </source>
</evidence>
<dbReference type="CDD" id="cd02440">
    <property type="entry name" value="AdoMet_MTases"/>
    <property type="match status" value="1"/>
</dbReference>
<accession>A0A9W9I767</accession>
<dbReference type="EMBL" id="JAPQKN010000002">
    <property type="protein sequence ID" value="KAJ5169161.1"/>
    <property type="molecule type" value="Genomic_DNA"/>
</dbReference>
<dbReference type="RefSeq" id="XP_056545622.1">
    <property type="nucleotide sequence ID" value="XM_056686880.1"/>
</dbReference>
<feature type="region of interest" description="Disordered" evidence="1">
    <location>
        <begin position="1"/>
        <end position="62"/>
    </location>
</feature>
<dbReference type="OrthoDB" id="2013972at2759"/>
<proteinExistence type="predicted"/>
<feature type="compositionally biased region" description="Basic and acidic residues" evidence="1">
    <location>
        <begin position="1"/>
        <end position="17"/>
    </location>
</feature>
<dbReference type="PANTHER" id="PTHR43591:SF10">
    <property type="entry name" value="ABC TRANSMEMBRANE TYPE-1 DOMAIN-CONTAINING PROTEIN-RELATED"/>
    <property type="match status" value="1"/>
</dbReference>
<dbReference type="SUPFAM" id="SSF53335">
    <property type="entry name" value="S-adenosyl-L-methionine-dependent methyltransferases"/>
    <property type="match status" value="1"/>
</dbReference>
<evidence type="ECO:0000313" key="3">
    <source>
        <dbReference type="Proteomes" id="UP001149163"/>
    </source>
</evidence>
<dbReference type="GO" id="GO:0008168">
    <property type="term" value="F:methyltransferase activity"/>
    <property type="evidence" value="ECO:0007669"/>
    <property type="project" value="TreeGrafter"/>
</dbReference>
<dbReference type="GeneID" id="81426056"/>
<dbReference type="Pfam" id="PF13489">
    <property type="entry name" value="Methyltransf_23"/>
    <property type="match status" value="1"/>
</dbReference>
<organism evidence="2 3">
    <name type="scientific">Penicillium canariense</name>
    <dbReference type="NCBI Taxonomy" id="189055"/>
    <lineage>
        <taxon>Eukaryota</taxon>
        <taxon>Fungi</taxon>
        <taxon>Dikarya</taxon>
        <taxon>Ascomycota</taxon>
        <taxon>Pezizomycotina</taxon>
        <taxon>Eurotiomycetes</taxon>
        <taxon>Eurotiomycetidae</taxon>
        <taxon>Eurotiales</taxon>
        <taxon>Aspergillaceae</taxon>
        <taxon>Penicillium</taxon>
    </lineage>
</organism>
<dbReference type="PANTHER" id="PTHR43591">
    <property type="entry name" value="METHYLTRANSFERASE"/>
    <property type="match status" value="1"/>
</dbReference>
<gene>
    <name evidence="2" type="ORF">N7482_004755</name>
</gene>
<dbReference type="Proteomes" id="UP001149163">
    <property type="component" value="Unassembled WGS sequence"/>
</dbReference>
<protein>
    <recommendedName>
        <fullName evidence="4">Methyltransferase domain-containing protein</fullName>
    </recommendedName>
</protein>
<evidence type="ECO:0000256" key="1">
    <source>
        <dbReference type="SAM" id="MobiDB-lite"/>
    </source>
</evidence>
<comment type="caution">
    <text evidence="2">The sequence shown here is derived from an EMBL/GenBank/DDBJ whole genome shotgun (WGS) entry which is preliminary data.</text>
</comment>
<dbReference type="Gene3D" id="3.40.50.150">
    <property type="entry name" value="Vaccinia Virus protein VP39"/>
    <property type="match status" value="1"/>
</dbReference>
<evidence type="ECO:0008006" key="4">
    <source>
        <dbReference type="Google" id="ProtNLM"/>
    </source>
</evidence>
<reference evidence="2" key="2">
    <citation type="journal article" date="2023" name="IMA Fungus">
        <title>Comparative genomic study of the Penicillium genus elucidates a diverse pangenome and 15 lateral gene transfer events.</title>
        <authorList>
            <person name="Petersen C."/>
            <person name="Sorensen T."/>
            <person name="Nielsen M.R."/>
            <person name="Sondergaard T.E."/>
            <person name="Sorensen J.L."/>
            <person name="Fitzpatrick D.A."/>
            <person name="Frisvad J.C."/>
            <person name="Nielsen K.L."/>
        </authorList>
    </citation>
    <scope>NUCLEOTIDE SEQUENCE</scope>
    <source>
        <strain evidence="2">IBT 26290</strain>
    </source>
</reference>
<name>A0A9W9I767_9EURO</name>
<dbReference type="AlphaFoldDB" id="A0A9W9I767"/>
<sequence>MDGKPIQSSKEDPRRSPAPENLAPDEDQTEQVCTSSEPESDDDSDIESHSEASIQSTRSYSSLTLQHTHENNRRYADDTYFMPNDEPELTRLNIPPPPPSPTPRILDIGTGPGDWAIEMSAAHPSATIVASDLTIFDSGVGHLALPNVDFQLADARTEWTYHEPFDLIHLRGLSGAFQDWGATYAQAFAHLRPGGYIEVADADPAGDTIAFSPQYASEAGSGLGSASETPALQTYAAALRAAASAANYPRSLAHLNTDALVAAGFVDVRVLERTIPIGLWPDDMAEKSLGKMALIALLEGLEAYALRPLTAHGGYGVEEARDLCDAVRGELLAVRGLTARVRIVTARRPITFAQKRVDLLARAMERAKFLQEGVAVGDGERSGEEDRERG</sequence>
<dbReference type="InterPro" id="IPR029063">
    <property type="entry name" value="SAM-dependent_MTases_sf"/>
</dbReference>